<keyword evidence="6" id="KW-1185">Reference proteome</keyword>
<dbReference type="Proteomes" id="UP000053424">
    <property type="component" value="Unassembled WGS sequence"/>
</dbReference>
<dbReference type="OrthoDB" id="5043642at2759"/>
<accession>A0A0C3BHY0</accession>
<name>A0A0C3BHY0_HEBCY</name>
<organism evidence="5 6">
    <name type="scientific">Hebeloma cylindrosporum</name>
    <dbReference type="NCBI Taxonomy" id="76867"/>
    <lineage>
        <taxon>Eukaryota</taxon>
        <taxon>Fungi</taxon>
        <taxon>Dikarya</taxon>
        <taxon>Basidiomycota</taxon>
        <taxon>Agaricomycotina</taxon>
        <taxon>Agaricomycetes</taxon>
        <taxon>Agaricomycetidae</taxon>
        <taxon>Agaricales</taxon>
        <taxon>Agaricineae</taxon>
        <taxon>Hymenogastraceae</taxon>
        <taxon>Hebeloma</taxon>
    </lineage>
</organism>
<gene>
    <name evidence="5" type="ORF">M413DRAFT_449211</name>
</gene>
<evidence type="ECO:0000313" key="5">
    <source>
        <dbReference type="EMBL" id="KIM36330.1"/>
    </source>
</evidence>
<keyword evidence="3" id="KW-0012">Acyltransferase</keyword>
<dbReference type="HOGENOM" id="CLU_073102_0_0_1"/>
<keyword evidence="2" id="KW-0808">Transferase</keyword>
<reference evidence="6" key="2">
    <citation type="submission" date="2015-01" db="EMBL/GenBank/DDBJ databases">
        <title>Evolutionary Origins and Diversification of the Mycorrhizal Mutualists.</title>
        <authorList>
            <consortium name="DOE Joint Genome Institute"/>
            <consortium name="Mycorrhizal Genomics Consortium"/>
            <person name="Kohler A."/>
            <person name="Kuo A."/>
            <person name="Nagy L.G."/>
            <person name="Floudas D."/>
            <person name="Copeland A."/>
            <person name="Barry K.W."/>
            <person name="Cichocki N."/>
            <person name="Veneault-Fourrey C."/>
            <person name="LaButti K."/>
            <person name="Lindquist E.A."/>
            <person name="Lipzen A."/>
            <person name="Lundell T."/>
            <person name="Morin E."/>
            <person name="Murat C."/>
            <person name="Riley R."/>
            <person name="Ohm R."/>
            <person name="Sun H."/>
            <person name="Tunlid A."/>
            <person name="Henrissat B."/>
            <person name="Grigoriev I.V."/>
            <person name="Hibbett D.S."/>
            <person name="Martin F."/>
        </authorList>
    </citation>
    <scope>NUCLEOTIDE SEQUENCE [LARGE SCALE GENOMIC DNA]</scope>
    <source>
        <strain evidence="6">h7</strain>
    </source>
</reference>
<comment type="similarity">
    <text evidence="1">Belongs to the acetyltransferase family. GNAT subfamily.</text>
</comment>
<evidence type="ECO:0000256" key="3">
    <source>
        <dbReference type="ARBA" id="ARBA00023315"/>
    </source>
</evidence>
<dbReference type="GO" id="GO:0008080">
    <property type="term" value="F:N-acetyltransferase activity"/>
    <property type="evidence" value="ECO:0007669"/>
    <property type="project" value="InterPro"/>
</dbReference>
<dbReference type="PANTHER" id="PTHR13256">
    <property type="entry name" value="N-ACETYLTRANSFERASE 9"/>
    <property type="match status" value="1"/>
</dbReference>
<dbReference type="PROSITE" id="PS51186">
    <property type="entry name" value="GNAT"/>
    <property type="match status" value="1"/>
</dbReference>
<dbReference type="AlphaFoldDB" id="A0A0C3BHY0"/>
<evidence type="ECO:0000256" key="2">
    <source>
        <dbReference type="ARBA" id="ARBA00022679"/>
    </source>
</evidence>
<dbReference type="SUPFAM" id="SSF55729">
    <property type="entry name" value="Acyl-CoA N-acyltransferases (Nat)"/>
    <property type="match status" value="1"/>
</dbReference>
<dbReference type="InterPro" id="IPR000182">
    <property type="entry name" value="GNAT_dom"/>
</dbReference>
<evidence type="ECO:0000313" key="6">
    <source>
        <dbReference type="Proteomes" id="UP000053424"/>
    </source>
</evidence>
<feature type="domain" description="N-acetyltransferase" evidence="4">
    <location>
        <begin position="25"/>
        <end position="225"/>
    </location>
</feature>
<evidence type="ECO:0000259" key="4">
    <source>
        <dbReference type="PROSITE" id="PS51186"/>
    </source>
</evidence>
<dbReference type="EMBL" id="KN831806">
    <property type="protein sequence ID" value="KIM36330.1"/>
    <property type="molecule type" value="Genomic_DNA"/>
</dbReference>
<proteinExistence type="inferred from homology"/>
<protein>
    <recommendedName>
        <fullName evidence="4">N-acetyltransferase domain-containing protein</fullName>
    </recommendedName>
</protein>
<reference evidence="5 6" key="1">
    <citation type="submission" date="2014-04" db="EMBL/GenBank/DDBJ databases">
        <authorList>
            <consortium name="DOE Joint Genome Institute"/>
            <person name="Kuo A."/>
            <person name="Gay G."/>
            <person name="Dore J."/>
            <person name="Kohler A."/>
            <person name="Nagy L.G."/>
            <person name="Floudas D."/>
            <person name="Copeland A."/>
            <person name="Barry K.W."/>
            <person name="Cichocki N."/>
            <person name="Veneault-Fourrey C."/>
            <person name="LaButti K."/>
            <person name="Lindquist E.A."/>
            <person name="Lipzen A."/>
            <person name="Lundell T."/>
            <person name="Morin E."/>
            <person name="Murat C."/>
            <person name="Sun H."/>
            <person name="Tunlid A."/>
            <person name="Henrissat B."/>
            <person name="Grigoriev I.V."/>
            <person name="Hibbett D.S."/>
            <person name="Martin F."/>
            <person name="Nordberg H.P."/>
            <person name="Cantor M.N."/>
            <person name="Hua S.X."/>
        </authorList>
    </citation>
    <scope>NUCLEOTIDE SEQUENCE [LARGE SCALE GENOMIC DNA]</scope>
    <source>
        <strain evidence="6">h7</strain>
    </source>
</reference>
<evidence type="ECO:0000256" key="1">
    <source>
        <dbReference type="ARBA" id="ARBA00009342"/>
    </source>
</evidence>
<sequence length="226" mass="25504">MCISLDLTVIGAIRRQTYHGWMLDEELRTLTASEPLSLEEEYEMQEKWLVDEDKLTFIVLSRAAGALEGFTPGTKISPGDERLKHLPMIGDVNIFLNGAPPALRPPQDTLTNVGGDQEDEDEFQAEVDIMIADRSFRRKGLATEVLQLMLGYATGHPCAFSTPDSSFLSHQYAFEDSPLKIPPTSLITRILETNSASIRLFEKLGFEVTKRVHVFKEVEMRYRRAV</sequence>
<dbReference type="PANTHER" id="PTHR13256:SF16">
    <property type="entry name" value="ALPHA_BETA-TUBULIN-N-ACETYLTRANSFERASE 9"/>
    <property type="match status" value="1"/>
</dbReference>
<dbReference type="InterPro" id="IPR039135">
    <property type="entry name" value="NAT9-like"/>
</dbReference>
<dbReference type="Pfam" id="PF13302">
    <property type="entry name" value="Acetyltransf_3"/>
    <property type="match status" value="1"/>
</dbReference>
<dbReference type="Gene3D" id="3.40.630.30">
    <property type="match status" value="1"/>
</dbReference>
<dbReference type="InterPro" id="IPR016181">
    <property type="entry name" value="Acyl_CoA_acyltransferase"/>
</dbReference>